<evidence type="ECO:0000313" key="5">
    <source>
        <dbReference type="EMBL" id="GID68752.1"/>
    </source>
</evidence>
<evidence type="ECO:0000256" key="2">
    <source>
        <dbReference type="ARBA" id="ARBA00022679"/>
    </source>
</evidence>
<evidence type="ECO:0000313" key="6">
    <source>
        <dbReference type="Proteomes" id="UP000619479"/>
    </source>
</evidence>
<dbReference type="EMBL" id="BOMH01000051">
    <property type="protein sequence ID" value="GID68752.1"/>
    <property type="molecule type" value="Genomic_DNA"/>
</dbReference>
<dbReference type="Pfam" id="PF00534">
    <property type="entry name" value="Glycos_transf_1"/>
    <property type="match status" value="1"/>
</dbReference>
<dbReference type="AlphaFoldDB" id="A0A919M7G1"/>
<dbReference type="PANTHER" id="PTHR45947:SF3">
    <property type="entry name" value="SULFOQUINOVOSYL TRANSFERASE SQD2"/>
    <property type="match status" value="1"/>
</dbReference>
<protein>
    <submittedName>
        <fullName evidence="5">N-acetylglucosaminyl-phosphatidylinositol biosynthetic protein Spt14</fullName>
    </submittedName>
</protein>
<keyword evidence="1" id="KW-0328">Glycosyltransferase</keyword>
<dbReference type="InterPro" id="IPR001296">
    <property type="entry name" value="Glyco_trans_1"/>
</dbReference>
<dbReference type="GO" id="GO:1901137">
    <property type="term" value="P:carbohydrate derivative biosynthetic process"/>
    <property type="evidence" value="ECO:0007669"/>
    <property type="project" value="UniProtKB-ARBA"/>
</dbReference>
<evidence type="ECO:0000256" key="1">
    <source>
        <dbReference type="ARBA" id="ARBA00022676"/>
    </source>
</evidence>
<sequence>MRIGVVCNAYHPDVGGVETHVRRLCDGLVAAGDDVEVLTQHATRSTSIEDGVLVRRFPLTVPAGNYRVSLPLWRWARDHAVEYDVLHTHSYHALVSLGAALVRHPTPLVFTPHYHGTGHTRFRAALHPVYRPLGRRIIGRAGRIVCVTGAERDLLLRDFPEAHGRVVVIPNGTDPRPVVPGTRPGVRGILCVGRLEHYKRVDRVIRAMAPLGPAYRLDVVGDGPAASSLRQLAGRLGVAGRVVFHGRLDDAAFAGCLARASAVVSASAHEAFGMTVADALAAGIPTVASPIPAHQELAAMAGTSAWVRLTDPEDETVLAGALRDAAAAGRSATPAPLPTWDDVVTATREVYSAMTGMPTIPAEAGGL</sequence>
<evidence type="ECO:0000259" key="4">
    <source>
        <dbReference type="Pfam" id="PF13439"/>
    </source>
</evidence>
<feature type="domain" description="Glycosyltransferase subfamily 4-like N-terminal" evidence="4">
    <location>
        <begin position="14"/>
        <end position="175"/>
    </location>
</feature>
<dbReference type="InterPro" id="IPR028098">
    <property type="entry name" value="Glyco_trans_4-like_N"/>
</dbReference>
<dbReference type="CDD" id="cd03801">
    <property type="entry name" value="GT4_PimA-like"/>
    <property type="match status" value="1"/>
</dbReference>
<proteinExistence type="predicted"/>
<accession>A0A919M7G1</accession>
<dbReference type="Proteomes" id="UP000619479">
    <property type="component" value="Unassembled WGS sequence"/>
</dbReference>
<comment type="caution">
    <text evidence="5">The sequence shown here is derived from an EMBL/GenBank/DDBJ whole genome shotgun (WGS) entry which is preliminary data.</text>
</comment>
<evidence type="ECO:0000259" key="3">
    <source>
        <dbReference type="Pfam" id="PF00534"/>
    </source>
</evidence>
<dbReference type="Gene3D" id="3.40.50.2000">
    <property type="entry name" value="Glycogen Phosphorylase B"/>
    <property type="match status" value="2"/>
</dbReference>
<dbReference type="InterPro" id="IPR050194">
    <property type="entry name" value="Glycosyltransferase_grp1"/>
</dbReference>
<feature type="domain" description="Glycosyl transferase family 1" evidence="3">
    <location>
        <begin position="189"/>
        <end position="313"/>
    </location>
</feature>
<dbReference type="PANTHER" id="PTHR45947">
    <property type="entry name" value="SULFOQUINOVOSYL TRANSFERASE SQD2"/>
    <property type="match status" value="1"/>
</dbReference>
<name>A0A919M7G1_9ACTN</name>
<dbReference type="SUPFAM" id="SSF53756">
    <property type="entry name" value="UDP-Glycosyltransferase/glycogen phosphorylase"/>
    <property type="match status" value="1"/>
</dbReference>
<dbReference type="GO" id="GO:0016757">
    <property type="term" value="F:glycosyltransferase activity"/>
    <property type="evidence" value="ECO:0007669"/>
    <property type="project" value="UniProtKB-KW"/>
</dbReference>
<keyword evidence="6" id="KW-1185">Reference proteome</keyword>
<keyword evidence="2" id="KW-0808">Transferase</keyword>
<reference evidence="5" key="1">
    <citation type="submission" date="2021-01" db="EMBL/GenBank/DDBJ databases">
        <title>Whole genome shotgun sequence of Actinoplanes cyaneus NBRC 14990.</title>
        <authorList>
            <person name="Komaki H."/>
            <person name="Tamura T."/>
        </authorList>
    </citation>
    <scope>NUCLEOTIDE SEQUENCE</scope>
    <source>
        <strain evidence="5">NBRC 14990</strain>
    </source>
</reference>
<gene>
    <name evidence="5" type="ORF">Acy02nite_66330</name>
</gene>
<organism evidence="5 6">
    <name type="scientific">Actinoplanes cyaneus</name>
    <dbReference type="NCBI Taxonomy" id="52696"/>
    <lineage>
        <taxon>Bacteria</taxon>
        <taxon>Bacillati</taxon>
        <taxon>Actinomycetota</taxon>
        <taxon>Actinomycetes</taxon>
        <taxon>Micromonosporales</taxon>
        <taxon>Micromonosporaceae</taxon>
        <taxon>Actinoplanes</taxon>
    </lineage>
</organism>
<dbReference type="RefSeq" id="WP_203749266.1">
    <property type="nucleotide sequence ID" value="NZ_BAAAUC010000006.1"/>
</dbReference>
<dbReference type="Pfam" id="PF13439">
    <property type="entry name" value="Glyco_transf_4"/>
    <property type="match status" value="1"/>
</dbReference>